<name>A0A512D8T9_9CELL</name>
<reference evidence="4 5" key="1">
    <citation type="submission" date="2019-07" db="EMBL/GenBank/DDBJ databases">
        <title>Whole genome shotgun sequence of Cellulomonas aerilata NBRC 106308.</title>
        <authorList>
            <person name="Hosoyama A."/>
            <person name="Uohara A."/>
            <person name="Ohji S."/>
            <person name="Ichikawa N."/>
        </authorList>
    </citation>
    <scope>NUCLEOTIDE SEQUENCE [LARGE SCALE GENOMIC DNA]</scope>
    <source>
        <strain evidence="4 5">NBRC 106308</strain>
    </source>
</reference>
<dbReference type="OrthoDB" id="8417725at2"/>
<evidence type="ECO:0000313" key="5">
    <source>
        <dbReference type="Proteomes" id="UP000321181"/>
    </source>
</evidence>
<accession>A0A512D8T9</accession>
<keyword evidence="5" id="KW-1185">Reference proteome</keyword>
<protein>
    <recommendedName>
        <fullName evidence="3">Activator of Hsp90 ATPase homologue 1/2-like C-terminal domain-containing protein</fullName>
    </recommendedName>
</protein>
<organism evidence="4 5">
    <name type="scientific">Cellulomonas aerilata</name>
    <dbReference type="NCBI Taxonomy" id="515326"/>
    <lineage>
        <taxon>Bacteria</taxon>
        <taxon>Bacillati</taxon>
        <taxon>Actinomycetota</taxon>
        <taxon>Actinomycetes</taxon>
        <taxon>Micrococcales</taxon>
        <taxon>Cellulomonadaceae</taxon>
        <taxon>Cellulomonas</taxon>
    </lineage>
</organism>
<proteinExistence type="inferred from homology"/>
<evidence type="ECO:0000259" key="3">
    <source>
        <dbReference type="Pfam" id="PF08327"/>
    </source>
</evidence>
<dbReference type="AlphaFoldDB" id="A0A512D8T9"/>
<dbReference type="RefSeq" id="WP_146899169.1">
    <property type="nucleotide sequence ID" value="NZ_BAAARM010000001.1"/>
</dbReference>
<dbReference type="InterPro" id="IPR023393">
    <property type="entry name" value="START-like_dom_sf"/>
</dbReference>
<feature type="domain" description="Activator of Hsp90 ATPase homologue 1/2-like C-terminal" evidence="3">
    <location>
        <begin position="38"/>
        <end position="150"/>
    </location>
</feature>
<evidence type="ECO:0000313" key="4">
    <source>
        <dbReference type="EMBL" id="GEO32690.1"/>
    </source>
</evidence>
<dbReference type="SUPFAM" id="SSF55961">
    <property type="entry name" value="Bet v1-like"/>
    <property type="match status" value="1"/>
</dbReference>
<dbReference type="Gene3D" id="3.30.530.20">
    <property type="match status" value="1"/>
</dbReference>
<sequence length="281" mass="29924">MTDPVEQHVERMPDERANDRRPEDPDRVIDLSVEVPGTPEEVWRAIATGPGITSWFVAHEVDERPGGQVRMDFGGGLVPGGTVTAWEPPRRLVLAGEGDRALAFEWLVEARDGGTCVVRLVTSGFGADENWDAEYDGLNEGWPLFLENLRLHLTHFRGRQARAVIPTATVPGDPDDAFAGVCAALGVPADLRPGDALTSSGPGAPPLAGRVASTRATDGVRAYALVLDAPVPGTAFLAAERSGDAVALSLWLYLYGPEAPGLAEPWGPFLATYAQARTPTV</sequence>
<comment type="similarity">
    <text evidence="1">Belongs to the AHA1 family.</text>
</comment>
<gene>
    <name evidence="4" type="ORF">CAE01nite_04150</name>
</gene>
<comment type="caution">
    <text evidence="4">The sequence shown here is derived from an EMBL/GenBank/DDBJ whole genome shotgun (WGS) entry which is preliminary data.</text>
</comment>
<dbReference type="InterPro" id="IPR013538">
    <property type="entry name" value="ASHA1/2-like_C"/>
</dbReference>
<dbReference type="Proteomes" id="UP000321181">
    <property type="component" value="Unassembled WGS sequence"/>
</dbReference>
<dbReference type="Pfam" id="PF08327">
    <property type="entry name" value="AHSA1"/>
    <property type="match status" value="1"/>
</dbReference>
<evidence type="ECO:0000256" key="2">
    <source>
        <dbReference type="SAM" id="MobiDB-lite"/>
    </source>
</evidence>
<dbReference type="EMBL" id="BJYY01000001">
    <property type="protein sequence ID" value="GEO32690.1"/>
    <property type="molecule type" value="Genomic_DNA"/>
</dbReference>
<feature type="region of interest" description="Disordered" evidence="2">
    <location>
        <begin position="1"/>
        <end position="25"/>
    </location>
</feature>
<evidence type="ECO:0000256" key="1">
    <source>
        <dbReference type="ARBA" id="ARBA00006817"/>
    </source>
</evidence>
<dbReference type="CDD" id="cd07814">
    <property type="entry name" value="SRPBCC_CalC_Aha1-like"/>
    <property type="match status" value="1"/>
</dbReference>